<dbReference type="PANTHER" id="PTHR33619:SF3">
    <property type="entry name" value="POLYSACCHARIDE EXPORT PROTEIN GFCE-RELATED"/>
    <property type="match status" value="1"/>
</dbReference>
<feature type="domain" description="Soluble ligand binding" evidence="4">
    <location>
        <begin position="119"/>
        <end position="162"/>
    </location>
</feature>
<feature type="signal peptide" evidence="2">
    <location>
        <begin position="1"/>
        <end position="23"/>
    </location>
</feature>
<dbReference type="Gene3D" id="3.10.560.10">
    <property type="entry name" value="Outer membrane lipoprotein wza domain like"/>
    <property type="match status" value="1"/>
</dbReference>
<evidence type="ECO:0000313" key="6">
    <source>
        <dbReference type="Proteomes" id="UP000561459"/>
    </source>
</evidence>
<protein>
    <submittedName>
        <fullName evidence="5">Polysaccharide export outer membrane protein</fullName>
    </submittedName>
</protein>
<dbReference type="EMBL" id="JACIDY010000005">
    <property type="protein sequence ID" value="MBB3940553.1"/>
    <property type="molecule type" value="Genomic_DNA"/>
</dbReference>
<accession>A0A7W6BZ48</accession>
<dbReference type="PROSITE" id="PS51257">
    <property type="entry name" value="PROKAR_LIPOPROTEIN"/>
    <property type="match status" value="1"/>
</dbReference>
<name>A0A7W6BZ48_9SPHN</name>
<evidence type="ECO:0000256" key="2">
    <source>
        <dbReference type="SAM" id="SignalP"/>
    </source>
</evidence>
<gene>
    <name evidence="5" type="ORF">GGR39_002210</name>
</gene>
<comment type="caution">
    <text evidence="5">The sequence shown here is derived from an EMBL/GenBank/DDBJ whole genome shotgun (WGS) entry which is preliminary data.</text>
</comment>
<keyword evidence="1 2" id="KW-0732">Signal</keyword>
<dbReference type="InterPro" id="IPR019554">
    <property type="entry name" value="Soluble_ligand-bd"/>
</dbReference>
<dbReference type="PANTHER" id="PTHR33619">
    <property type="entry name" value="POLYSACCHARIDE EXPORT PROTEIN GFCE-RELATED"/>
    <property type="match status" value="1"/>
</dbReference>
<dbReference type="GO" id="GO:0015159">
    <property type="term" value="F:polysaccharide transmembrane transporter activity"/>
    <property type="evidence" value="ECO:0007669"/>
    <property type="project" value="InterPro"/>
</dbReference>
<feature type="chain" id="PRO_5031372334" evidence="2">
    <location>
        <begin position="24"/>
        <end position="192"/>
    </location>
</feature>
<dbReference type="Gene3D" id="3.30.1950.10">
    <property type="entry name" value="wza like domain"/>
    <property type="match status" value="1"/>
</dbReference>
<dbReference type="Pfam" id="PF02563">
    <property type="entry name" value="Poly_export"/>
    <property type="match status" value="1"/>
</dbReference>
<organism evidence="5 6">
    <name type="scientific">Novosphingobium fluoreni</name>
    <dbReference type="NCBI Taxonomy" id="1391222"/>
    <lineage>
        <taxon>Bacteria</taxon>
        <taxon>Pseudomonadati</taxon>
        <taxon>Pseudomonadota</taxon>
        <taxon>Alphaproteobacteria</taxon>
        <taxon>Sphingomonadales</taxon>
        <taxon>Sphingomonadaceae</taxon>
        <taxon>Novosphingobium</taxon>
    </lineage>
</organism>
<evidence type="ECO:0000256" key="1">
    <source>
        <dbReference type="ARBA" id="ARBA00022729"/>
    </source>
</evidence>
<dbReference type="InterPro" id="IPR049712">
    <property type="entry name" value="Poly_export"/>
</dbReference>
<dbReference type="Proteomes" id="UP000561459">
    <property type="component" value="Unassembled WGS sequence"/>
</dbReference>
<dbReference type="Pfam" id="PF10531">
    <property type="entry name" value="SLBB"/>
    <property type="match status" value="1"/>
</dbReference>
<keyword evidence="6" id="KW-1185">Reference proteome</keyword>
<proteinExistence type="predicted"/>
<evidence type="ECO:0000259" key="3">
    <source>
        <dbReference type="Pfam" id="PF02563"/>
    </source>
</evidence>
<feature type="domain" description="Polysaccharide export protein N-terminal" evidence="3">
    <location>
        <begin position="40"/>
        <end position="113"/>
    </location>
</feature>
<dbReference type="InterPro" id="IPR003715">
    <property type="entry name" value="Poly_export_N"/>
</dbReference>
<dbReference type="AlphaFoldDB" id="A0A7W6BZ48"/>
<evidence type="ECO:0000259" key="4">
    <source>
        <dbReference type="Pfam" id="PF10531"/>
    </source>
</evidence>
<sequence>MPVGFRKYYVILAALSLAGCASSGSVVSSGERYAVNDQLSETYPLGAGDKLRVTVFNEPTLSGEFFVSGDGEVSLPLVGNVPAANKTTRDVAADYARLLADGYLRDPKVSAEVITYRPFFILGEVTTPGQYPYVSGMTVYSAVATASGFTPRAKKSRAFIRHRGEEAETEFELTPTLRVLPGDTIRIGERYF</sequence>
<evidence type="ECO:0000313" key="5">
    <source>
        <dbReference type="EMBL" id="MBB3940553.1"/>
    </source>
</evidence>
<reference evidence="5 6" key="1">
    <citation type="submission" date="2020-08" db="EMBL/GenBank/DDBJ databases">
        <title>Genomic Encyclopedia of Type Strains, Phase IV (KMG-IV): sequencing the most valuable type-strain genomes for metagenomic binning, comparative biology and taxonomic classification.</title>
        <authorList>
            <person name="Goeker M."/>
        </authorList>
    </citation>
    <scope>NUCLEOTIDE SEQUENCE [LARGE SCALE GENOMIC DNA]</scope>
    <source>
        <strain evidence="5 6">DSM 27568</strain>
    </source>
</reference>